<dbReference type="OrthoDB" id="7871100at2"/>
<dbReference type="Proteomes" id="UP000283786">
    <property type="component" value="Chromosome"/>
</dbReference>
<evidence type="ECO:0008006" key="4">
    <source>
        <dbReference type="Google" id="ProtNLM"/>
    </source>
</evidence>
<keyword evidence="1" id="KW-0175">Coiled coil</keyword>
<sequence length="195" mass="20188">MSTFEELQGRIALAMDRIQAGIERGEEAPAGESEADVLKAELAVARQDLARLEGDLGIAKDREAALQGQLSDMASQIDRIPELEAALAEAKAATDAASTSGQTMLGAVAGLETEMSRLRAANEVLRSNNRALREAVAEGAPAGADLVDPAAMAELEALRAEQSASKAQADAIMAALGPLVTDETASDAAPKTETF</sequence>
<proteinExistence type="predicted"/>
<reference evidence="2 3" key="1">
    <citation type="submission" date="2020-08" db="EMBL/GenBank/DDBJ databases">
        <title>Genome sequence of Rhodobacteraceae bacterium Lw-13e.</title>
        <authorList>
            <person name="Poehlein A."/>
            <person name="Wolter L."/>
            <person name="Daniel R."/>
            <person name="Brinkhoff T."/>
        </authorList>
    </citation>
    <scope>NUCLEOTIDE SEQUENCE [LARGE SCALE GENOMIC DNA]</scope>
    <source>
        <strain evidence="2 3">Lw-13e</strain>
    </source>
</reference>
<name>A0A418SFX2_9RHOB</name>
<dbReference type="RefSeq" id="WP_119839579.1">
    <property type="nucleotide sequence ID" value="NZ_CP060436.1"/>
</dbReference>
<feature type="coiled-coil region" evidence="1">
    <location>
        <begin position="35"/>
        <end position="135"/>
    </location>
</feature>
<evidence type="ECO:0000313" key="3">
    <source>
        <dbReference type="Proteomes" id="UP000283786"/>
    </source>
</evidence>
<protein>
    <recommendedName>
        <fullName evidence="4">Chromosome partition protein Smc</fullName>
    </recommendedName>
</protein>
<accession>A0A418SFX2</accession>
<keyword evidence="3" id="KW-1185">Reference proteome</keyword>
<evidence type="ECO:0000313" key="2">
    <source>
        <dbReference type="EMBL" id="QPM89868.1"/>
    </source>
</evidence>
<dbReference type="AlphaFoldDB" id="A0A418SFX2"/>
<evidence type="ECO:0000256" key="1">
    <source>
        <dbReference type="SAM" id="Coils"/>
    </source>
</evidence>
<dbReference type="Gene3D" id="1.10.287.1490">
    <property type="match status" value="1"/>
</dbReference>
<gene>
    <name evidence="2" type="ORF">PSAL_010970</name>
</gene>
<dbReference type="EMBL" id="CP060436">
    <property type="protein sequence ID" value="QPM89868.1"/>
    <property type="molecule type" value="Genomic_DNA"/>
</dbReference>
<dbReference type="KEGG" id="palw:PSAL_010970"/>
<organism evidence="2 3">
    <name type="scientific">Pseudooceanicola algae</name>
    <dbReference type="NCBI Taxonomy" id="1537215"/>
    <lineage>
        <taxon>Bacteria</taxon>
        <taxon>Pseudomonadati</taxon>
        <taxon>Pseudomonadota</taxon>
        <taxon>Alphaproteobacteria</taxon>
        <taxon>Rhodobacterales</taxon>
        <taxon>Paracoccaceae</taxon>
        <taxon>Pseudooceanicola</taxon>
    </lineage>
</organism>